<gene>
    <name evidence="1" type="ORF">SAMN04487840_11474</name>
</gene>
<sequence length="58" mass="6373">MTYLIIAVAVLALAEIITLTLFGKRARKKEEVVKPNYSGWEASAIAYNRAHGLPDDAI</sequence>
<accession>A0A1H9U3X2</accession>
<dbReference type="AlphaFoldDB" id="A0A1H9U3X2"/>
<proteinExistence type="predicted"/>
<reference evidence="1 2" key="1">
    <citation type="submission" date="2016-10" db="EMBL/GenBank/DDBJ databases">
        <authorList>
            <person name="de Groot N.N."/>
        </authorList>
    </citation>
    <scope>NUCLEOTIDE SEQUENCE [LARGE SCALE GENOMIC DNA]</scope>
    <source>
        <strain evidence="1 2">VTM2R47</strain>
    </source>
</reference>
<evidence type="ECO:0000313" key="2">
    <source>
        <dbReference type="Proteomes" id="UP000182712"/>
    </source>
</evidence>
<evidence type="ECO:0000313" key="1">
    <source>
        <dbReference type="EMBL" id="SES04079.1"/>
    </source>
</evidence>
<dbReference type="RefSeq" id="WP_177159402.1">
    <property type="nucleotide sequence ID" value="NZ_FOGM01000014.1"/>
</dbReference>
<dbReference type="Proteomes" id="UP000182712">
    <property type="component" value="Unassembled WGS sequence"/>
</dbReference>
<name>A0A1H9U3X2_9STRE</name>
<protein>
    <submittedName>
        <fullName evidence="1">Uncharacterized protein</fullName>
    </submittedName>
</protein>
<organism evidence="1 2">
    <name type="scientific">Streptococcus gallolyticus</name>
    <dbReference type="NCBI Taxonomy" id="315405"/>
    <lineage>
        <taxon>Bacteria</taxon>
        <taxon>Bacillati</taxon>
        <taxon>Bacillota</taxon>
        <taxon>Bacilli</taxon>
        <taxon>Lactobacillales</taxon>
        <taxon>Streptococcaceae</taxon>
        <taxon>Streptococcus</taxon>
    </lineage>
</organism>
<dbReference type="EMBL" id="FOGM01000014">
    <property type="protein sequence ID" value="SES04079.1"/>
    <property type="molecule type" value="Genomic_DNA"/>
</dbReference>